<evidence type="ECO:0000313" key="3">
    <source>
        <dbReference type="Proteomes" id="UP000487268"/>
    </source>
</evidence>
<dbReference type="GO" id="GO:0046503">
    <property type="term" value="P:glycerolipid catabolic process"/>
    <property type="evidence" value="ECO:0007669"/>
    <property type="project" value="TreeGrafter"/>
</dbReference>
<feature type="domain" description="AB hydrolase-1" evidence="1">
    <location>
        <begin position="23"/>
        <end position="245"/>
    </location>
</feature>
<dbReference type="RefSeq" id="WP_153540276.1">
    <property type="nucleotide sequence ID" value="NZ_WEGH01000005.1"/>
</dbReference>
<name>A0A7K0C779_9ACTN</name>
<dbReference type="Pfam" id="PF12697">
    <property type="entry name" value="Abhydrolase_6"/>
    <property type="match status" value="1"/>
</dbReference>
<dbReference type="OrthoDB" id="63519at2"/>
<dbReference type="SUPFAM" id="SSF53474">
    <property type="entry name" value="alpha/beta-Hydrolases"/>
    <property type="match status" value="1"/>
</dbReference>
<reference evidence="2 3" key="1">
    <citation type="submission" date="2019-10" db="EMBL/GenBank/DDBJ databases">
        <title>Actinomadura rubteroloni sp. nov. and Actinomadura macrotermitis sp. nov., isolated from the gut of fungus growing-termite Macrotermes natalensis.</title>
        <authorList>
            <person name="Benndorf R."/>
            <person name="Martin K."/>
            <person name="Kuefner M."/>
            <person name="De Beer W."/>
            <person name="Kaster A.-K."/>
            <person name="Vollmers J."/>
            <person name="Poulsen M."/>
            <person name="Beemelmanns C."/>
        </authorList>
    </citation>
    <scope>NUCLEOTIDE SEQUENCE [LARGE SCALE GENOMIC DNA]</scope>
    <source>
        <strain evidence="2 3">RB68</strain>
    </source>
</reference>
<accession>A0A7K0C779</accession>
<dbReference type="Proteomes" id="UP000487268">
    <property type="component" value="Unassembled WGS sequence"/>
</dbReference>
<evidence type="ECO:0000259" key="1">
    <source>
        <dbReference type="Pfam" id="PF12697"/>
    </source>
</evidence>
<proteinExistence type="predicted"/>
<dbReference type="PROSITE" id="PS51257">
    <property type="entry name" value="PROKAR_LIPOPROTEIN"/>
    <property type="match status" value="1"/>
</dbReference>
<evidence type="ECO:0000313" key="2">
    <source>
        <dbReference type="EMBL" id="MQY08962.1"/>
    </source>
</evidence>
<dbReference type="InterPro" id="IPR050471">
    <property type="entry name" value="AB_hydrolase"/>
</dbReference>
<dbReference type="Gene3D" id="3.40.50.1820">
    <property type="entry name" value="alpha/beta hydrolase"/>
    <property type="match status" value="1"/>
</dbReference>
<comment type="caution">
    <text evidence="2">The sequence shown here is derived from an EMBL/GenBank/DDBJ whole genome shotgun (WGS) entry which is preliminary data.</text>
</comment>
<sequence length="261" mass="27318">MEQARSADGTVIAFDRLGDGPPLVLVSGASCDHQVHTALAAGLAEHFTVVNYDRRGRGESGDTPPYAVEREIDDIAAVIDAAGGGPAHLFGASSGATLTLHAAAAGLPVTRLALWEPPFALDDEAARAWLELRATLEGLIAAGRNGDAVETFMLNVGVPPQLVAGMKGSPAWPGLERIAPTLAYDGAVQGDGRPPHHLFPKITMPVLVLEGEESPEDMRRSAQALLAALPGARHAVLKGQGHQFAPELMVPALVEFFSRPV</sequence>
<organism evidence="2 3">
    <name type="scientific">Actinomadura macrotermitis</name>
    <dbReference type="NCBI Taxonomy" id="2585200"/>
    <lineage>
        <taxon>Bacteria</taxon>
        <taxon>Bacillati</taxon>
        <taxon>Actinomycetota</taxon>
        <taxon>Actinomycetes</taxon>
        <taxon>Streptosporangiales</taxon>
        <taxon>Thermomonosporaceae</taxon>
        <taxon>Actinomadura</taxon>
    </lineage>
</organism>
<dbReference type="PANTHER" id="PTHR43433:SF5">
    <property type="entry name" value="AB HYDROLASE-1 DOMAIN-CONTAINING PROTEIN"/>
    <property type="match status" value="1"/>
</dbReference>
<gene>
    <name evidence="2" type="ORF">ACRB68_70730</name>
</gene>
<dbReference type="EMBL" id="WEGH01000005">
    <property type="protein sequence ID" value="MQY08962.1"/>
    <property type="molecule type" value="Genomic_DNA"/>
</dbReference>
<protein>
    <recommendedName>
        <fullName evidence="1">AB hydrolase-1 domain-containing protein</fullName>
    </recommendedName>
</protein>
<dbReference type="InterPro" id="IPR029058">
    <property type="entry name" value="AB_hydrolase_fold"/>
</dbReference>
<keyword evidence="3" id="KW-1185">Reference proteome</keyword>
<dbReference type="InterPro" id="IPR000073">
    <property type="entry name" value="AB_hydrolase_1"/>
</dbReference>
<dbReference type="PANTHER" id="PTHR43433">
    <property type="entry name" value="HYDROLASE, ALPHA/BETA FOLD FAMILY PROTEIN"/>
    <property type="match status" value="1"/>
</dbReference>
<dbReference type="GO" id="GO:0004806">
    <property type="term" value="F:triacylglycerol lipase activity"/>
    <property type="evidence" value="ECO:0007669"/>
    <property type="project" value="TreeGrafter"/>
</dbReference>
<dbReference type="AlphaFoldDB" id="A0A7K0C779"/>